<evidence type="ECO:0000313" key="6">
    <source>
        <dbReference type="Proteomes" id="UP000004295"/>
    </source>
</evidence>
<evidence type="ECO:0000256" key="2">
    <source>
        <dbReference type="ARBA" id="ARBA00022679"/>
    </source>
</evidence>
<evidence type="ECO:0000313" key="5">
    <source>
        <dbReference type="EMBL" id="EEN83736.1"/>
    </source>
</evidence>
<dbReference type="GO" id="GO:0004106">
    <property type="term" value="F:chorismate mutase activity"/>
    <property type="evidence" value="ECO:0007669"/>
    <property type="project" value="UniProtKB-EC"/>
</dbReference>
<keyword evidence="6" id="KW-1185">Reference proteome</keyword>
<dbReference type="Proteomes" id="UP000004295">
    <property type="component" value="Unassembled WGS sequence"/>
</dbReference>
<dbReference type="SUPFAM" id="SSF51569">
    <property type="entry name" value="Aldolase"/>
    <property type="match status" value="1"/>
</dbReference>
<dbReference type="InterPro" id="IPR006218">
    <property type="entry name" value="DAHP1/KDSA"/>
</dbReference>
<feature type="region of interest" description="Disordered" evidence="3">
    <location>
        <begin position="1"/>
        <end position="23"/>
    </location>
</feature>
<name>C3J7Y2_POREA</name>
<dbReference type="InterPro" id="IPR036263">
    <property type="entry name" value="Chorismate_II_sf"/>
</dbReference>
<dbReference type="RefSeq" id="WP_004332203.1">
    <property type="nucleotide sequence ID" value="NZ_ACNN01000005.1"/>
</dbReference>
<dbReference type="GO" id="GO:0046417">
    <property type="term" value="P:chorismate metabolic process"/>
    <property type="evidence" value="ECO:0007669"/>
    <property type="project" value="InterPro"/>
</dbReference>
<evidence type="ECO:0000256" key="3">
    <source>
        <dbReference type="SAM" id="MobiDB-lite"/>
    </source>
</evidence>
<keyword evidence="5" id="KW-0413">Isomerase</keyword>
<dbReference type="Gene3D" id="1.20.59.10">
    <property type="entry name" value="Chorismate mutase"/>
    <property type="match status" value="1"/>
</dbReference>
<dbReference type="EMBL" id="ACNN01000005">
    <property type="protein sequence ID" value="EEN83736.1"/>
    <property type="molecule type" value="Genomic_DNA"/>
</dbReference>
<feature type="domain" description="Chorismate mutase" evidence="4">
    <location>
        <begin position="272"/>
        <end position="363"/>
    </location>
</feature>
<reference evidence="5 6" key="1">
    <citation type="submission" date="2009-04" db="EMBL/GenBank/DDBJ databases">
        <authorList>
            <person name="Sebastian Y."/>
            <person name="Madupu R."/>
            <person name="Durkin A.S."/>
            <person name="Torralba M."/>
            <person name="Methe B."/>
            <person name="Sutton G.G."/>
            <person name="Strausberg R.L."/>
            <person name="Nelson K.E."/>
        </authorList>
    </citation>
    <scope>NUCLEOTIDE SEQUENCE [LARGE SCALE GENOMIC DNA]</scope>
    <source>
        <strain evidence="6">ATCC 35406 / BCRC 14492 / JCM 8526 / NCTC 13058 / HG 370</strain>
    </source>
</reference>
<dbReference type="Pfam" id="PF00793">
    <property type="entry name" value="DAHP_synth_1"/>
    <property type="match status" value="1"/>
</dbReference>
<dbReference type="Pfam" id="PF01817">
    <property type="entry name" value="CM_2"/>
    <property type="match status" value="1"/>
</dbReference>
<gene>
    <name evidence="5" type="ORF">POREN0001_1225</name>
</gene>
<evidence type="ECO:0000259" key="4">
    <source>
        <dbReference type="PROSITE" id="PS51168"/>
    </source>
</evidence>
<dbReference type="InterPro" id="IPR002701">
    <property type="entry name" value="CM_II_prokaryot"/>
</dbReference>
<proteinExistence type="predicted"/>
<dbReference type="InterPro" id="IPR013785">
    <property type="entry name" value="Aldolase_TIM"/>
</dbReference>
<dbReference type="EC" id="5.4.99.5" evidence="1"/>
<dbReference type="eggNOG" id="COG2876">
    <property type="taxonomic scope" value="Bacteria"/>
</dbReference>
<dbReference type="GeneID" id="93365542"/>
<dbReference type="PROSITE" id="PS51168">
    <property type="entry name" value="CHORISMATE_MUT_2"/>
    <property type="match status" value="1"/>
</dbReference>
<dbReference type="PANTHER" id="PTHR43018:SF1">
    <property type="entry name" value="PROTEIN AROA(G)"/>
    <property type="match status" value="1"/>
</dbReference>
<accession>C3J7Y2</accession>
<dbReference type="STRING" id="553175.POREN0001_1225"/>
<comment type="caution">
    <text evidence="5">The sequence shown here is derived from an EMBL/GenBank/DDBJ whole genome shotgun (WGS) entry which is preliminary data.</text>
</comment>
<dbReference type="InterPro" id="IPR036979">
    <property type="entry name" value="CM_dom_sf"/>
</dbReference>
<dbReference type="Gene3D" id="3.20.20.70">
    <property type="entry name" value="Aldolase class I"/>
    <property type="match status" value="1"/>
</dbReference>
<organism evidence="5 6">
    <name type="scientific">Porphyromonas endodontalis (strain ATCC 35406 / DSM 24491 / JCM 8526 / CCUG 16442 / BCRC 14492 / NCTC 13058 / HG 370)</name>
    <name type="common">Bacteroides endodontalis</name>
    <dbReference type="NCBI Taxonomy" id="553175"/>
    <lineage>
        <taxon>Bacteria</taxon>
        <taxon>Pseudomonadati</taxon>
        <taxon>Bacteroidota</taxon>
        <taxon>Bacteroidia</taxon>
        <taxon>Bacteroidales</taxon>
        <taxon>Porphyromonadaceae</taxon>
        <taxon>Porphyromonas</taxon>
    </lineage>
</organism>
<sequence length="364" mass="40457">MNEQSAPSPKSSPLPEEPTEPRSYRLIAGPCSAESREQLLATAEGLQPLRIDLFRAGIWKPRTKPGGFEGVGSEGFSWLAEIKEKFGYRTTTEVCTCKHAEAALEAGVDVLWIGARTSTNPHSVQEIAEVLRGSNTPLMIKNPMCPDLQLWIGTIERFWQVGITDISAIFRGFPPPPAIKVDYRNAPYWGVAFEFQNELPDIPLICDPSHIAGRREAIQAVSQKALDLGFQGLMVESHINPASARTDAHQQVTPSDLKAIIDNLVIRSKTNRVDDIRLVSYRATLAEMDNLLISNLAQRMVIATRIGELKKRADIPVLQEAQFEANLAECTSWAESLGLDPSFVKKLMTLIHEESVRIQHNNRK</sequence>
<keyword evidence="2" id="KW-0808">Transferase</keyword>
<evidence type="ECO:0000256" key="1">
    <source>
        <dbReference type="ARBA" id="ARBA00012404"/>
    </source>
</evidence>
<protein>
    <recommendedName>
        <fullName evidence="1">chorismate mutase</fullName>
        <ecNumber evidence="1">5.4.99.5</ecNumber>
    </recommendedName>
</protein>
<dbReference type="GO" id="GO:0016740">
    <property type="term" value="F:transferase activity"/>
    <property type="evidence" value="ECO:0007669"/>
    <property type="project" value="UniProtKB-KW"/>
</dbReference>
<dbReference type="AlphaFoldDB" id="C3J7Y2"/>
<dbReference type="SUPFAM" id="SSF48600">
    <property type="entry name" value="Chorismate mutase II"/>
    <property type="match status" value="1"/>
</dbReference>
<dbReference type="PANTHER" id="PTHR43018">
    <property type="entry name" value="PHOSPHO-2-DEHYDRO-3-DEOXYHEPTONATE ALDOLASE"/>
    <property type="match status" value="1"/>
</dbReference>
<dbReference type="SMART" id="SM00830">
    <property type="entry name" value="CM_2"/>
    <property type="match status" value="1"/>
</dbReference>
<dbReference type="InterPro" id="IPR052899">
    <property type="entry name" value="Class-I_DAHP_synthase"/>
</dbReference>